<evidence type="ECO:0000313" key="3">
    <source>
        <dbReference type="Proteomes" id="UP001230908"/>
    </source>
</evidence>
<sequence length="725" mass="79874">MVDAYAAYTQHVEDYDYDNRDLDEVLPGFAARMVAVAGRQLAVLAYRDAFTLGDKPLNRRSKKATGTVFAHLPTMCDRQDRTWRLAWARCFDDLAADLEAGLAPLPRCTGERWALQIMLDRAAHLLACSDAQLAELGIRVATDEERYRPPCWETAFEAFVVHDAHYSISEAATEDEDQAREPAEGWDAPRYWYSPYTITTARDPQRGHPRWVGERLGGGSAEPDGGFARAADLLGYTARVDPWAAYTDEYRGVVEYRVLAEVLTPQAAALLRVAAEQLAGVGYDEVVRYGDAPLVREEDNDGGWYETGRFLVNLPSLCDRQSQAWRLAMVRAVGDLADDLRERRAPLPRCNAEEVALHLILCEAAALLDEADDTAYFADLGLPPQPAWSPRHRQFDLMREVFFQDEDVLMAYDMVLADAVDDPDHPVAQWLHTGDLRPPSWFDTFANLRPRPADRGYPAGVLAALREHSPALRFAASTAQTADLPEPAPAPDLLDERFEVFVGLAQHRFFDRACAVGMARALHDLLVAFIDTPTLHPARVWMSGQRATVAGEMLIVDTDFCIDGQTAAWRLNADLSDGDARLWTIRMLTDLAAKVVTTYTTGGPELLFDPINETPPPVDPGLVPALAARARHLATLTTLAAFLRHRRAELGLSLAQVAEAAVLPAPVISGWEAGGPAAPAQVARCAPVLQVGEDTLVRARDGHRTVGYWPLPSSTRRTKSDGPAG</sequence>
<dbReference type="InterPro" id="IPR001387">
    <property type="entry name" value="Cro/C1-type_HTH"/>
</dbReference>
<dbReference type="SUPFAM" id="SSF47413">
    <property type="entry name" value="lambda repressor-like DNA-binding domains"/>
    <property type="match status" value="1"/>
</dbReference>
<dbReference type="SMART" id="SM00530">
    <property type="entry name" value="HTH_XRE"/>
    <property type="match status" value="1"/>
</dbReference>
<gene>
    <name evidence="2" type="ORF">RB614_24235</name>
</gene>
<comment type="caution">
    <text evidence="2">The sequence shown here is derived from an EMBL/GenBank/DDBJ whole genome shotgun (WGS) entry which is preliminary data.</text>
</comment>
<keyword evidence="3" id="KW-1185">Reference proteome</keyword>
<evidence type="ECO:0000313" key="2">
    <source>
        <dbReference type="EMBL" id="MDQ7907635.1"/>
    </source>
</evidence>
<dbReference type="RefSeq" id="WP_308714912.1">
    <property type="nucleotide sequence ID" value="NZ_JAVHUY010000023.1"/>
</dbReference>
<name>A0ABU0ZKS1_9ACTN</name>
<dbReference type="EMBL" id="JAVHUY010000023">
    <property type="protein sequence ID" value="MDQ7907635.1"/>
    <property type="molecule type" value="Genomic_DNA"/>
</dbReference>
<dbReference type="InterPro" id="IPR010982">
    <property type="entry name" value="Lambda_DNA-bd_dom_sf"/>
</dbReference>
<accession>A0ABU0ZKS1</accession>
<organism evidence="2 3">
    <name type="scientific">Phytohabitans maris</name>
    <dbReference type="NCBI Taxonomy" id="3071409"/>
    <lineage>
        <taxon>Bacteria</taxon>
        <taxon>Bacillati</taxon>
        <taxon>Actinomycetota</taxon>
        <taxon>Actinomycetes</taxon>
        <taxon>Micromonosporales</taxon>
        <taxon>Micromonosporaceae</taxon>
    </lineage>
</organism>
<dbReference type="Pfam" id="PF13560">
    <property type="entry name" value="HTH_31"/>
    <property type="match status" value="1"/>
</dbReference>
<dbReference type="Gene3D" id="1.10.260.40">
    <property type="entry name" value="lambda repressor-like DNA-binding domains"/>
    <property type="match status" value="1"/>
</dbReference>
<reference evidence="2 3" key="1">
    <citation type="submission" date="2023-08" db="EMBL/GenBank/DDBJ databases">
        <title>Phytohabitans sansha sp. nov., isolated from marine sediment.</title>
        <authorList>
            <person name="Zhao Y."/>
            <person name="Yi K."/>
        </authorList>
    </citation>
    <scope>NUCLEOTIDE SEQUENCE [LARGE SCALE GENOMIC DNA]</scope>
    <source>
        <strain evidence="2 3">ZYX-F-186</strain>
    </source>
</reference>
<proteinExistence type="predicted"/>
<protein>
    <submittedName>
        <fullName evidence="2">Helix-turn-helix transcriptional regulator</fullName>
    </submittedName>
</protein>
<feature type="domain" description="HTH cro/C1-type" evidence="1">
    <location>
        <begin position="643"/>
        <end position="674"/>
    </location>
</feature>
<dbReference type="Proteomes" id="UP001230908">
    <property type="component" value="Unassembled WGS sequence"/>
</dbReference>
<evidence type="ECO:0000259" key="1">
    <source>
        <dbReference type="PROSITE" id="PS50943"/>
    </source>
</evidence>
<dbReference type="CDD" id="cd00093">
    <property type="entry name" value="HTH_XRE"/>
    <property type="match status" value="1"/>
</dbReference>
<dbReference type="PROSITE" id="PS50943">
    <property type="entry name" value="HTH_CROC1"/>
    <property type="match status" value="1"/>
</dbReference>